<proteinExistence type="predicted"/>
<dbReference type="InterPro" id="IPR025303">
    <property type="entry name" value="PdaC"/>
</dbReference>
<feature type="domain" description="Deacetylase PdaC" evidence="2">
    <location>
        <begin position="55"/>
        <end position="158"/>
    </location>
</feature>
<dbReference type="Proteomes" id="UP000615593">
    <property type="component" value="Unassembled WGS sequence"/>
</dbReference>
<dbReference type="GeneID" id="94370006"/>
<evidence type="ECO:0000313" key="4">
    <source>
        <dbReference type="Proteomes" id="UP000615593"/>
    </source>
</evidence>
<sequence>MKKLFSFSILLLLLVTACKNDTEKKIETSEDSKTSEIKTLQLTTGTIEANQFEICQENDCPKVELKYLVAEGEHSERINQQNEAYLIEIFNSTPDSSSAETLDEAAKKFIKEYFNFKNEFPESPATYEAEVTQEELVKNDSLLTYKTKFYLFTGGAHGYGATRFLNFNPKTGNRLTNAQLFSDETAFTEFAEQKFRVQYEITSESINSKGFFFEDDVYKLPENIAITNDEVILIYNPYEAASYAQGQLELVINKTEVEQFLNY</sequence>
<keyword evidence="4" id="KW-1185">Reference proteome</keyword>
<evidence type="ECO:0000313" key="3">
    <source>
        <dbReference type="EMBL" id="GGZ61119.1"/>
    </source>
</evidence>
<name>A0ABQ3BXZ6_9FLAO</name>
<dbReference type="EMBL" id="BMWY01000006">
    <property type="protein sequence ID" value="GGZ61119.1"/>
    <property type="molecule type" value="Genomic_DNA"/>
</dbReference>
<evidence type="ECO:0008006" key="5">
    <source>
        <dbReference type="Google" id="ProtNLM"/>
    </source>
</evidence>
<protein>
    <recommendedName>
        <fullName evidence="5">DUF3298 domain-containing protein</fullName>
    </recommendedName>
</protein>
<gene>
    <name evidence="3" type="ORF">GCM10008088_23420</name>
</gene>
<dbReference type="Gene3D" id="3.30.565.40">
    <property type="entry name" value="Fervidobacterium nodosum Rt17-B1 like"/>
    <property type="match status" value="1"/>
</dbReference>
<evidence type="ECO:0000259" key="2">
    <source>
        <dbReference type="Pfam" id="PF13739"/>
    </source>
</evidence>
<dbReference type="Pfam" id="PF11738">
    <property type="entry name" value="DUF3298"/>
    <property type="match status" value="1"/>
</dbReference>
<accession>A0ABQ3BXZ6</accession>
<organism evidence="3 4">
    <name type="scientific">Mesonia mobilis</name>
    <dbReference type="NCBI Taxonomy" id="369791"/>
    <lineage>
        <taxon>Bacteria</taxon>
        <taxon>Pseudomonadati</taxon>
        <taxon>Bacteroidota</taxon>
        <taxon>Flavobacteriia</taxon>
        <taxon>Flavobacteriales</taxon>
        <taxon>Flavobacteriaceae</taxon>
        <taxon>Mesonia</taxon>
    </lineage>
</organism>
<dbReference type="Gene3D" id="3.90.640.20">
    <property type="entry name" value="Heat-shock cognate protein, ATPase"/>
    <property type="match status" value="1"/>
</dbReference>
<dbReference type="InterPro" id="IPR021729">
    <property type="entry name" value="DUF3298"/>
</dbReference>
<dbReference type="InterPro" id="IPR037126">
    <property type="entry name" value="PdaC/RsiV-like_sf"/>
</dbReference>
<reference evidence="4" key="1">
    <citation type="journal article" date="2019" name="Int. J. Syst. Evol. Microbiol.">
        <title>The Global Catalogue of Microorganisms (GCM) 10K type strain sequencing project: providing services to taxonomists for standard genome sequencing and annotation.</title>
        <authorList>
            <consortium name="The Broad Institute Genomics Platform"/>
            <consortium name="The Broad Institute Genome Sequencing Center for Infectious Disease"/>
            <person name="Wu L."/>
            <person name="Ma J."/>
        </authorList>
    </citation>
    <scope>NUCLEOTIDE SEQUENCE [LARGE SCALE GENOMIC DNA]</scope>
    <source>
        <strain evidence="4">KCTC 12708</strain>
    </source>
</reference>
<dbReference type="Pfam" id="PF13739">
    <property type="entry name" value="PdaC"/>
    <property type="match status" value="1"/>
</dbReference>
<feature type="domain" description="DUF3298" evidence="1">
    <location>
        <begin position="180"/>
        <end position="253"/>
    </location>
</feature>
<dbReference type="RefSeq" id="WP_027885125.1">
    <property type="nucleotide sequence ID" value="NZ_BMWY01000006.1"/>
</dbReference>
<evidence type="ECO:0000259" key="1">
    <source>
        <dbReference type="Pfam" id="PF11738"/>
    </source>
</evidence>
<comment type="caution">
    <text evidence="3">The sequence shown here is derived from an EMBL/GenBank/DDBJ whole genome shotgun (WGS) entry which is preliminary data.</text>
</comment>
<dbReference type="PROSITE" id="PS51257">
    <property type="entry name" value="PROKAR_LIPOPROTEIN"/>
    <property type="match status" value="1"/>
</dbReference>